<dbReference type="InterPro" id="IPR001910">
    <property type="entry name" value="Inosine/uridine_hydrolase_dom"/>
</dbReference>
<evidence type="ECO:0000313" key="3">
    <source>
        <dbReference type="Proteomes" id="UP000712157"/>
    </source>
</evidence>
<comment type="caution">
    <text evidence="2">The sequence shown here is derived from an EMBL/GenBank/DDBJ whole genome shotgun (WGS) entry which is preliminary data.</text>
</comment>
<dbReference type="PANTHER" id="PTHR46190:SF1">
    <property type="entry name" value="SI:CH211-201H21.5"/>
    <property type="match status" value="1"/>
</dbReference>
<organism evidence="2 3">
    <name type="scientific">Diplocloster agilis</name>
    <dbReference type="NCBI Taxonomy" id="2850323"/>
    <lineage>
        <taxon>Bacteria</taxon>
        <taxon>Bacillati</taxon>
        <taxon>Bacillota</taxon>
        <taxon>Clostridia</taxon>
        <taxon>Lachnospirales</taxon>
        <taxon>Lachnospiraceae</taxon>
        <taxon>Diplocloster</taxon>
    </lineage>
</organism>
<protein>
    <submittedName>
        <fullName evidence="2">Nucleoside hydrolase</fullName>
    </submittedName>
</protein>
<dbReference type="RefSeq" id="WP_158347165.1">
    <property type="nucleotide sequence ID" value="NZ_JAHQCW010000048.1"/>
</dbReference>
<dbReference type="EMBL" id="JAHQCW010000048">
    <property type="protein sequence ID" value="MBU9739075.1"/>
    <property type="molecule type" value="Genomic_DNA"/>
</dbReference>
<dbReference type="Gene3D" id="3.90.245.10">
    <property type="entry name" value="Ribonucleoside hydrolase-like"/>
    <property type="match status" value="1"/>
</dbReference>
<name>A0A949K4Z4_9FIRM</name>
<dbReference type="Proteomes" id="UP000712157">
    <property type="component" value="Unassembled WGS sequence"/>
</dbReference>
<dbReference type="InterPro" id="IPR036452">
    <property type="entry name" value="Ribo_hydro-like"/>
</dbReference>
<evidence type="ECO:0000259" key="1">
    <source>
        <dbReference type="Pfam" id="PF01156"/>
    </source>
</evidence>
<dbReference type="SUPFAM" id="SSF53590">
    <property type="entry name" value="Nucleoside hydrolase"/>
    <property type="match status" value="1"/>
</dbReference>
<accession>A0A949K4Z4</accession>
<dbReference type="AlphaFoldDB" id="A0A949K4Z4"/>
<proteinExistence type="predicted"/>
<keyword evidence="2" id="KW-0378">Hydrolase</keyword>
<dbReference type="Pfam" id="PF01156">
    <property type="entry name" value="IU_nuc_hydro"/>
    <property type="match status" value="1"/>
</dbReference>
<reference evidence="2" key="1">
    <citation type="submission" date="2021-06" db="EMBL/GenBank/DDBJ databases">
        <title>Description of novel taxa of the family Lachnospiraceae.</title>
        <authorList>
            <person name="Chaplin A.V."/>
            <person name="Sokolova S.R."/>
            <person name="Pikina A.P."/>
            <person name="Korzhanova M."/>
            <person name="Belova V."/>
            <person name="Korostin D."/>
            <person name="Efimov B.A."/>
        </authorList>
    </citation>
    <scope>NUCLEOTIDE SEQUENCE</scope>
    <source>
        <strain evidence="2">ASD5720</strain>
    </source>
</reference>
<dbReference type="PANTHER" id="PTHR46190">
    <property type="entry name" value="SI:CH211-201H21.5-RELATED"/>
    <property type="match status" value="1"/>
</dbReference>
<gene>
    <name evidence="2" type="ORF">KTH89_21285</name>
</gene>
<sequence length="317" mass="34611">MNTTSKKKIIIDTDCGSDDAMAIAMALNDPAYEIVLITTVSGNVDVKQAAANTLTTIEYAGTYEPPVYIGAEKMLLRELVFAHETHGNDGMGDIGLAPKRLKVQSENGILKMLDTLRESEAGEIDIVALGPLTNLALAIRLDYEAMKKAGRIVIMGTAGLGAGNVSPVAEFNIWQDAEAAKIVTESGLGEIIYVGWDACLGDSMLNPQEIKKIRNGSELGKFAIDCNKKLLQMNRERFGDDYLDMADPSAMAAALYPECIDKCEKYYCEVDVTNGPSYGAVLVDVNHFSGKEPNVYICSKLHADKYKDYIYRTLKIQ</sequence>
<evidence type="ECO:0000313" key="2">
    <source>
        <dbReference type="EMBL" id="MBU9739075.1"/>
    </source>
</evidence>
<dbReference type="InterPro" id="IPR052775">
    <property type="entry name" value="IUN_hydrolase"/>
</dbReference>
<keyword evidence="3" id="KW-1185">Reference proteome</keyword>
<dbReference type="GO" id="GO:0016799">
    <property type="term" value="F:hydrolase activity, hydrolyzing N-glycosyl compounds"/>
    <property type="evidence" value="ECO:0007669"/>
    <property type="project" value="InterPro"/>
</dbReference>
<feature type="domain" description="Inosine/uridine-preferring nucleoside hydrolase" evidence="1">
    <location>
        <begin position="9"/>
        <end position="307"/>
    </location>
</feature>